<keyword evidence="1" id="KW-0732">Signal</keyword>
<proteinExistence type="predicted"/>
<sequence length="657" mass="69636">MKGKKIFRNCIGALALLLGLAGCQNSLEGDSVSGEGIEGLRTLTVEIKNYSEFVEESSVQANMFAPARSIMPDAFKTSDTLSYYLYGKASNGEEKEWTSVTVENGKFTLDVEPYNWNLTLAVTADAATKITEADDLAAVKGKAVLIGYAAVDLTRHANSASFTLKPDGLTTPGKVNLTTKLLDDWTIPASIESVTLGIYNLTNGTVVNYSGDTTTVQTAKKAAGTLTFPATFGESSKDLAPGTYTFKVEFLNAKNECEAEWSDSIVILPGKTNGTAVAIPNVIGTVPAKVTTFTASYVAGTEDSTPGFYDVKFDWVGKDCVNERYFEIDLLDVTGSTVAAIPTDETTWESAVTDSGNTAVTYGAAVIEDQLYTEGSLLANNKWLTMKLELGKAYVARIRAVNRAGSSANTYVTVGAGNGTGTVFGGTFINLFRIRYNLQGGTYTPETGSAQTTPIVRYASTETAYLVPDTSEAATTNILVKNSLSWTKWQDSGKKDIDVAATPNYSGPANIDLYACYTTDADVNIFNAADYKLDASWITVGKNNVALTGTDPSYTVSVSKADALDDTGALIWTVNVADKGATSPITTGFAYDSVTFAVSAPGTKYYSQTQEAVAVGTPATFTQTGAKLLESGTYNVLITAKSGTTTVTLPVALTITD</sequence>
<dbReference type="EMBL" id="CP064936">
    <property type="protein sequence ID" value="QQA01012.1"/>
    <property type="molecule type" value="Genomic_DNA"/>
</dbReference>
<name>A0A7T3RDB4_9SPIR</name>
<evidence type="ECO:0000313" key="3">
    <source>
        <dbReference type="Proteomes" id="UP000595224"/>
    </source>
</evidence>
<evidence type="ECO:0000256" key="1">
    <source>
        <dbReference type="SAM" id="SignalP"/>
    </source>
</evidence>
<dbReference type="RefSeq" id="WP_198442621.1">
    <property type="nucleotide sequence ID" value="NZ_CBCSHE010000007.1"/>
</dbReference>
<organism evidence="2 3">
    <name type="scientific">Treponema peruense</name>
    <dbReference type="NCBI Taxonomy" id="2787628"/>
    <lineage>
        <taxon>Bacteria</taxon>
        <taxon>Pseudomonadati</taxon>
        <taxon>Spirochaetota</taxon>
        <taxon>Spirochaetia</taxon>
        <taxon>Spirochaetales</taxon>
        <taxon>Treponemataceae</taxon>
        <taxon>Treponema</taxon>
    </lineage>
</organism>
<evidence type="ECO:0000313" key="2">
    <source>
        <dbReference type="EMBL" id="QQA01012.1"/>
    </source>
</evidence>
<dbReference type="AlphaFoldDB" id="A0A7T3RDB4"/>
<keyword evidence="3" id="KW-1185">Reference proteome</keyword>
<protein>
    <submittedName>
        <fullName evidence="2">Uncharacterized protein</fullName>
    </submittedName>
</protein>
<dbReference type="KEGG" id="tper:IWA51_12295"/>
<feature type="signal peptide" evidence="1">
    <location>
        <begin position="1"/>
        <end position="28"/>
    </location>
</feature>
<dbReference type="PROSITE" id="PS51257">
    <property type="entry name" value="PROKAR_LIPOPROTEIN"/>
    <property type="match status" value="1"/>
</dbReference>
<dbReference type="Proteomes" id="UP000595224">
    <property type="component" value="Chromosome"/>
</dbReference>
<gene>
    <name evidence="2" type="ORF">IWA51_12295</name>
</gene>
<accession>A0A7T3RDB4</accession>
<feature type="chain" id="PRO_5032582507" evidence="1">
    <location>
        <begin position="29"/>
        <end position="657"/>
    </location>
</feature>
<reference evidence="2 3" key="1">
    <citation type="submission" date="2020-11" db="EMBL/GenBank/DDBJ databases">
        <title>Treponema Peruensis nv. sp., first commensal Treponema isolated from human feces.</title>
        <authorList>
            <person name="Belkhou C."/>
            <person name="Raes J."/>
        </authorList>
    </citation>
    <scope>NUCLEOTIDE SEQUENCE [LARGE SCALE GENOMIC DNA]</scope>
    <source>
        <strain evidence="2 3">RCC2812</strain>
    </source>
</reference>